<proteinExistence type="predicted"/>
<name>A0A1A9WV61_9MUSC</name>
<accession>A0A1A9WV61</accession>
<dbReference type="AlphaFoldDB" id="A0A1A9WV61"/>
<feature type="transmembrane region" description="Helical" evidence="1">
    <location>
        <begin position="82"/>
        <end position="101"/>
    </location>
</feature>
<reference evidence="3" key="1">
    <citation type="submission" date="2014-03" db="EMBL/GenBank/DDBJ databases">
        <authorList>
            <person name="Aksoy S."/>
            <person name="Warren W."/>
            <person name="Wilson R.K."/>
        </authorList>
    </citation>
    <scope>NUCLEOTIDE SEQUENCE [LARGE SCALE GENOMIC DNA]</scope>
    <source>
        <strain evidence="3">IAEA</strain>
    </source>
</reference>
<keyword evidence="1" id="KW-0812">Transmembrane</keyword>
<protein>
    <submittedName>
        <fullName evidence="2">Uncharacterized protein</fullName>
    </submittedName>
</protein>
<keyword evidence="3" id="KW-1185">Reference proteome</keyword>
<dbReference type="VEuPathDB" id="VectorBase:GBRI033641"/>
<dbReference type="Proteomes" id="UP000091820">
    <property type="component" value="Unassembled WGS sequence"/>
</dbReference>
<evidence type="ECO:0000256" key="1">
    <source>
        <dbReference type="SAM" id="Phobius"/>
    </source>
</evidence>
<reference evidence="2" key="2">
    <citation type="submission" date="2020-05" db="UniProtKB">
        <authorList>
            <consortium name="EnsemblMetazoa"/>
        </authorList>
    </citation>
    <scope>IDENTIFICATION</scope>
    <source>
        <strain evidence="2">IAEA</strain>
    </source>
</reference>
<keyword evidence="1" id="KW-1133">Transmembrane helix</keyword>
<evidence type="ECO:0000313" key="2">
    <source>
        <dbReference type="EnsemblMetazoa" id="GBRI033641-PA"/>
    </source>
</evidence>
<evidence type="ECO:0000313" key="3">
    <source>
        <dbReference type="Proteomes" id="UP000091820"/>
    </source>
</evidence>
<keyword evidence="1" id="KW-0472">Membrane</keyword>
<organism evidence="2 3">
    <name type="scientific">Glossina brevipalpis</name>
    <dbReference type="NCBI Taxonomy" id="37001"/>
    <lineage>
        <taxon>Eukaryota</taxon>
        <taxon>Metazoa</taxon>
        <taxon>Ecdysozoa</taxon>
        <taxon>Arthropoda</taxon>
        <taxon>Hexapoda</taxon>
        <taxon>Insecta</taxon>
        <taxon>Pterygota</taxon>
        <taxon>Neoptera</taxon>
        <taxon>Endopterygota</taxon>
        <taxon>Diptera</taxon>
        <taxon>Brachycera</taxon>
        <taxon>Muscomorpha</taxon>
        <taxon>Hippoboscoidea</taxon>
        <taxon>Glossinidae</taxon>
        <taxon>Glossina</taxon>
    </lineage>
</organism>
<feature type="transmembrane region" description="Helical" evidence="1">
    <location>
        <begin position="21"/>
        <end position="38"/>
    </location>
</feature>
<dbReference type="EnsemblMetazoa" id="GBRI033641-RA">
    <property type="protein sequence ID" value="GBRI033641-PA"/>
    <property type="gene ID" value="GBRI033641"/>
</dbReference>
<sequence length="125" mass="14458">MQQLNETNYYRTPAHKPLDNLVNLFVFVCTLPALQLPSTPQKRCPSFIPLTYSYLTFPKSFHQHSFYGFIQILMPMISQQGFLAPLGLILVVIVFICLLVADKSPQRQLTRQSCINLISWPYQEH</sequence>